<dbReference type="SUPFAM" id="SSF46785">
    <property type="entry name" value="Winged helix' DNA-binding domain"/>
    <property type="match status" value="1"/>
</dbReference>
<proteinExistence type="predicted"/>
<accession>A0A1F4XX79</accession>
<comment type="caution">
    <text evidence="1">The sequence shown here is derived from an EMBL/GenBank/DDBJ whole genome shotgun (WGS) entry which is preliminary data.</text>
</comment>
<dbReference type="Proteomes" id="UP000178585">
    <property type="component" value="Unassembled WGS sequence"/>
</dbReference>
<dbReference type="AlphaFoldDB" id="A0A1F4XX79"/>
<name>A0A1F4XX79_9BACT</name>
<organism evidence="1 2">
    <name type="scientific">Candidatus Adlerbacteria bacterium RIFCSPLOWO2_01_FULL_54_21b</name>
    <dbReference type="NCBI Taxonomy" id="1797245"/>
    <lineage>
        <taxon>Bacteria</taxon>
        <taxon>Candidatus Adleribacteriota</taxon>
    </lineage>
</organism>
<gene>
    <name evidence="1" type="ORF">A2949_00340</name>
</gene>
<dbReference type="EMBL" id="MEWZ01000026">
    <property type="protein sequence ID" value="OGC86315.1"/>
    <property type="molecule type" value="Genomic_DNA"/>
</dbReference>
<sequence length="142" mass="16310">MRHKVDWKDLTKRGGDLIVSEQSASYAFLHEKLGISPGIIIKLLNRLQTKGLVRRGKQRRWVVLVNPDGSPKGEAEIPKKRRFRKIRRKTESNGAFTDSAKIEFVQHLATLADGEKARILREVANDLVEFSKNRKFFEALKD</sequence>
<evidence type="ECO:0000313" key="1">
    <source>
        <dbReference type="EMBL" id="OGC86315.1"/>
    </source>
</evidence>
<protein>
    <submittedName>
        <fullName evidence="1">Uncharacterized protein</fullName>
    </submittedName>
</protein>
<evidence type="ECO:0000313" key="2">
    <source>
        <dbReference type="Proteomes" id="UP000178585"/>
    </source>
</evidence>
<reference evidence="1 2" key="1">
    <citation type="journal article" date="2016" name="Nat. Commun.">
        <title>Thousands of microbial genomes shed light on interconnected biogeochemical processes in an aquifer system.</title>
        <authorList>
            <person name="Anantharaman K."/>
            <person name="Brown C.T."/>
            <person name="Hug L.A."/>
            <person name="Sharon I."/>
            <person name="Castelle C.J."/>
            <person name="Probst A.J."/>
            <person name="Thomas B.C."/>
            <person name="Singh A."/>
            <person name="Wilkins M.J."/>
            <person name="Karaoz U."/>
            <person name="Brodie E.L."/>
            <person name="Williams K.H."/>
            <person name="Hubbard S.S."/>
            <person name="Banfield J.F."/>
        </authorList>
    </citation>
    <scope>NUCLEOTIDE SEQUENCE [LARGE SCALE GENOMIC DNA]</scope>
</reference>
<dbReference type="InterPro" id="IPR036390">
    <property type="entry name" value="WH_DNA-bd_sf"/>
</dbReference>